<name>A0A1J7J0J1_9PEZI</name>
<dbReference type="OrthoDB" id="2094832at2759"/>
<keyword evidence="6" id="KW-0489">Methyltransferase</keyword>
<evidence type="ECO:0000256" key="1">
    <source>
        <dbReference type="ARBA" id="ARBA00005179"/>
    </source>
</evidence>
<dbReference type="PANTHER" id="PTHR35897:SF1">
    <property type="entry name" value="METHYLTRANSFERASE AUSD"/>
    <property type="match status" value="1"/>
</dbReference>
<dbReference type="InterPro" id="IPR029063">
    <property type="entry name" value="SAM-dependent_MTases_sf"/>
</dbReference>
<accession>A0A1J7J0J1</accession>
<dbReference type="GO" id="GO:0008168">
    <property type="term" value="F:methyltransferase activity"/>
    <property type="evidence" value="ECO:0007669"/>
    <property type="project" value="UniProtKB-KW"/>
</dbReference>
<evidence type="ECO:0000313" key="7">
    <source>
        <dbReference type="Proteomes" id="UP000182658"/>
    </source>
</evidence>
<keyword evidence="2 6" id="KW-0808">Transferase</keyword>
<dbReference type="GO" id="GO:0032259">
    <property type="term" value="P:methylation"/>
    <property type="evidence" value="ECO:0007669"/>
    <property type="project" value="UniProtKB-KW"/>
</dbReference>
<dbReference type="Pfam" id="PF13649">
    <property type="entry name" value="Methyltransf_25"/>
    <property type="match status" value="1"/>
</dbReference>
<dbReference type="InterPro" id="IPR041698">
    <property type="entry name" value="Methyltransf_25"/>
</dbReference>
<dbReference type="Gene3D" id="3.40.50.150">
    <property type="entry name" value="Vaccinia Virus protein VP39"/>
    <property type="match status" value="1"/>
</dbReference>
<gene>
    <name evidence="6" type="ORF">CONLIGDRAFT_490507</name>
</gene>
<dbReference type="PANTHER" id="PTHR35897">
    <property type="entry name" value="METHYLTRANSFERASE AUSD"/>
    <property type="match status" value="1"/>
</dbReference>
<dbReference type="InterPro" id="IPR051654">
    <property type="entry name" value="Meroterpenoid_MTases"/>
</dbReference>
<evidence type="ECO:0000256" key="2">
    <source>
        <dbReference type="ARBA" id="ARBA00022679"/>
    </source>
</evidence>
<proteinExistence type="inferred from homology"/>
<dbReference type="SUPFAM" id="SSF53335">
    <property type="entry name" value="S-adenosyl-L-methionine-dependent methyltransferases"/>
    <property type="match status" value="1"/>
</dbReference>
<evidence type="ECO:0000256" key="3">
    <source>
        <dbReference type="ARBA" id="ARBA00022691"/>
    </source>
</evidence>
<protein>
    <submittedName>
        <fullName evidence="6">Methyltransferase</fullName>
    </submittedName>
</protein>
<evidence type="ECO:0000313" key="6">
    <source>
        <dbReference type="EMBL" id="OIW26841.1"/>
    </source>
</evidence>
<comment type="similarity">
    <text evidence="4">Belongs to the class I-like SAM-binding methyltransferase superfamily.</text>
</comment>
<keyword evidence="7" id="KW-1185">Reference proteome</keyword>
<dbReference type="InParanoid" id="A0A1J7J0J1"/>
<dbReference type="EMBL" id="KV875100">
    <property type="protein sequence ID" value="OIW26841.1"/>
    <property type="molecule type" value="Genomic_DNA"/>
</dbReference>
<dbReference type="Proteomes" id="UP000182658">
    <property type="component" value="Unassembled WGS sequence"/>
</dbReference>
<organism evidence="6 7">
    <name type="scientific">Coniochaeta ligniaria NRRL 30616</name>
    <dbReference type="NCBI Taxonomy" id="1408157"/>
    <lineage>
        <taxon>Eukaryota</taxon>
        <taxon>Fungi</taxon>
        <taxon>Dikarya</taxon>
        <taxon>Ascomycota</taxon>
        <taxon>Pezizomycotina</taxon>
        <taxon>Sordariomycetes</taxon>
        <taxon>Sordariomycetidae</taxon>
        <taxon>Coniochaetales</taxon>
        <taxon>Coniochaetaceae</taxon>
        <taxon>Coniochaeta</taxon>
    </lineage>
</organism>
<sequence length="282" mass="32398">MTASSSTPQVGSRDHTVKWFDETVTVPPQARELLENYRHIPAAEVQDHVVTLRNKAWEVWPYPCLGQFRFLELNLANRADIYPQLLSRLRGGDQRFLDVGCCLGQDIRKLVYDGVPSENLAGIELEAGFVELGYELFRDRDTLKSRFAVGTILDEDWVVLKEWEGQYDVVQLGMILHLFTWEEQARVFEHAIRLLKREGDVAIIGQATGNLDGIASPSWRKNTFRHNAETFGKLISEVERSTGTRWEVTASLDDGLSVHDGKRTWDDPKTRRLLFEVRRKQE</sequence>
<comment type="pathway">
    <text evidence="1">Secondary metabolite biosynthesis.</text>
</comment>
<dbReference type="AlphaFoldDB" id="A0A1J7J0J1"/>
<feature type="domain" description="Methyltransferase" evidence="5">
    <location>
        <begin position="97"/>
        <end position="199"/>
    </location>
</feature>
<evidence type="ECO:0000256" key="4">
    <source>
        <dbReference type="ARBA" id="ARBA00038314"/>
    </source>
</evidence>
<reference evidence="6 7" key="1">
    <citation type="submission" date="2016-10" db="EMBL/GenBank/DDBJ databases">
        <title>Draft genome sequence of Coniochaeta ligniaria NRRL30616, a lignocellulolytic fungus for bioabatement of inhibitors in plant biomass hydrolysates.</title>
        <authorList>
            <consortium name="DOE Joint Genome Institute"/>
            <person name="Jimenez D.J."/>
            <person name="Hector R.E."/>
            <person name="Riley R."/>
            <person name="Sun H."/>
            <person name="Grigoriev I.V."/>
            <person name="Van Elsas J.D."/>
            <person name="Nichols N.N."/>
        </authorList>
    </citation>
    <scope>NUCLEOTIDE SEQUENCE [LARGE SCALE GENOMIC DNA]</scope>
    <source>
        <strain evidence="6 7">NRRL 30616</strain>
    </source>
</reference>
<evidence type="ECO:0000259" key="5">
    <source>
        <dbReference type="Pfam" id="PF13649"/>
    </source>
</evidence>
<keyword evidence="3" id="KW-0949">S-adenosyl-L-methionine</keyword>
<dbReference type="STRING" id="1408157.A0A1J7J0J1"/>